<evidence type="ECO:0000313" key="8">
    <source>
        <dbReference type="EMBL" id="HIW84133.1"/>
    </source>
</evidence>
<dbReference type="InterPro" id="IPR050260">
    <property type="entry name" value="FAD-bd_OxRdtase"/>
</dbReference>
<reference evidence="8" key="1">
    <citation type="journal article" date="2021" name="PeerJ">
        <title>Extensive microbial diversity within the chicken gut microbiome revealed by metagenomics and culture.</title>
        <authorList>
            <person name="Gilroy R."/>
            <person name="Ravi A."/>
            <person name="Getino M."/>
            <person name="Pursley I."/>
            <person name="Horton D.L."/>
            <person name="Alikhan N.F."/>
            <person name="Baker D."/>
            <person name="Gharbi K."/>
            <person name="Hall N."/>
            <person name="Watson M."/>
            <person name="Adriaenssens E.M."/>
            <person name="Foster-Nyarko E."/>
            <person name="Jarju S."/>
            <person name="Secka A."/>
            <person name="Antonio M."/>
            <person name="Oren A."/>
            <person name="Chaudhuri R.R."/>
            <person name="La Ragione R."/>
            <person name="Hildebrand F."/>
            <person name="Pallen M.J."/>
        </authorList>
    </citation>
    <scope>NUCLEOTIDE SEQUENCE</scope>
    <source>
        <strain evidence="8">ChiSxjej1B13-11762</strain>
    </source>
</reference>
<dbReference type="SUPFAM" id="SSF52821">
    <property type="entry name" value="Rhodanese/Cell cycle control phosphatase"/>
    <property type="match status" value="1"/>
</dbReference>
<evidence type="ECO:0000313" key="9">
    <source>
        <dbReference type="Proteomes" id="UP000824263"/>
    </source>
</evidence>
<comment type="similarity">
    <text evidence="2">Belongs to the class-III pyridine nucleotide-disulfide oxidoreductase family.</text>
</comment>
<evidence type="ECO:0000256" key="2">
    <source>
        <dbReference type="ARBA" id="ARBA00009130"/>
    </source>
</evidence>
<dbReference type="PANTHER" id="PTHR43429:SF1">
    <property type="entry name" value="NAD(P)H SULFUR OXIDOREDUCTASE (COA-DEPENDENT)"/>
    <property type="match status" value="1"/>
</dbReference>
<dbReference type="CDD" id="cd00158">
    <property type="entry name" value="RHOD"/>
    <property type="match status" value="1"/>
</dbReference>
<keyword evidence="4" id="KW-0274">FAD</keyword>
<dbReference type="InterPro" id="IPR004099">
    <property type="entry name" value="Pyr_nucl-diS_OxRdtase_dimer"/>
</dbReference>
<dbReference type="GO" id="GO:0016491">
    <property type="term" value="F:oxidoreductase activity"/>
    <property type="evidence" value="ECO:0007669"/>
    <property type="project" value="UniProtKB-KW"/>
</dbReference>
<dbReference type="InterPro" id="IPR016156">
    <property type="entry name" value="FAD/NAD-linked_Rdtase_dimer_sf"/>
</dbReference>
<evidence type="ECO:0000256" key="4">
    <source>
        <dbReference type="ARBA" id="ARBA00022827"/>
    </source>
</evidence>
<evidence type="ECO:0000259" key="7">
    <source>
        <dbReference type="PROSITE" id="PS50206"/>
    </source>
</evidence>
<dbReference type="PRINTS" id="PR00411">
    <property type="entry name" value="PNDRDTASEI"/>
</dbReference>
<dbReference type="Proteomes" id="UP000824263">
    <property type="component" value="Unassembled WGS sequence"/>
</dbReference>
<comment type="cofactor">
    <cofactor evidence="1">
        <name>FAD</name>
        <dbReference type="ChEBI" id="CHEBI:57692"/>
    </cofactor>
</comment>
<comment type="caution">
    <text evidence="8">The sequence shown here is derived from an EMBL/GenBank/DDBJ whole genome shotgun (WGS) entry which is preliminary data.</text>
</comment>
<sequence length="562" mass="61256">MKYVVVGGVAGGASTAARLRRLDEQAEIIMFEKGPHVSFSNCCLPYRLSEQVDANDKLVLMSPGQFASQYNIEARVSSEVLSIDRAGKKVKVKNLLDGQEYEESYDKLILSPGANAIVPKIKGIENAEIFVVKNVVDISKLYAFLKEKAVKKVSVVGGGFIGVEVAENLTEAGYKVSLVEAMPQILRIYDYDMVQILHKEMMDKGIDLLLGDKAVEFKGSDLVLESGKVVEAEAVVMAIGVAPDSGLAKAAGLELNSRGAIVVDPNYRTSDPDIYAVGDVIQVFNALTHKPTMLALAGPAQKEARAAADHIYGRPVRNTGFIGSSCIKVFDYNAASTGLTAEQCEREGISYDIAYVIPQDRVGLMPGSCPLHYKLIYEVPTGRVLGAQAISKGDAAKRIDIVATLIKFGGTVDDLRDLELCYAPPFSTAKDAGNHAGLVACNLLQGTFRQVRVDQVRDLVESGAYIVDVREENEYAKGHITTAVNIPLSQIRQRMDEIPKDRPVYVHCRSSQRSYNALLALQGHGFDNIYNISGSFLGLCFYEYFNDAKQGRTPIVTAYNFN</sequence>
<dbReference type="InterPro" id="IPR036873">
    <property type="entry name" value="Rhodanese-like_dom_sf"/>
</dbReference>
<dbReference type="EMBL" id="DXGF01000134">
    <property type="protein sequence ID" value="HIW84133.1"/>
    <property type="molecule type" value="Genomic_DNA"/>
</dbReference>
<dbReference type="Pfam" id="PF00581">
    <property type="entry name" value="Rhodanese"/>
    <property type="match status" value="1"/>
</dbReference>
<protein>
    <submittedName>
        <fullName evidence="8">FAD-dependent oxidoreductase</fullName>
    </submittedName>
</protein>
<proteinExistence type="inferred from homology"/>
<dbReference type="AlphaFoldDB" id="A0A9D1UEA1"/>
<dbReference type="SMART" id="SM00450">
    <property type="entry name" value="RHOD"/>
    <property type="match status" value="1"/>
</dbReference>
<keyword evidence="5" id="KW-0560">Oxidoreductase</keyword>
<dbReference type="SUPFAM" id="SSF51905">
    <property type="entry name" value="FAD/NAD(P)-binding domain"/>
    <property type="match status" value="1"/>
</dbReference>
<dbReference type="InterPro" id="IPR036188">
    <property type="entry name" value="FAD/NAD-bd_sf"/>
</dbReference>
<dbReference type="Gene3D" id="3.40.250.10">
    <property type="entry name" value="Rhodanese-like domain"/>
    <property type="match status" value="1"/>
</dbReference>
<evidence type="ECO:0000256" key="5">
    <source>
        <dbReference type="ARBA" id="ARBA00023002"/>
    </source>
</evidence>
<reference evidence="8" key="2">
    <citation type="submission" date="2021-04" db="EMBL/GenBank/DDBJ databases">
        <authorList>
            <person name="Gilroy R."/>
        </authorList>
    </citation>
    <scope>NUCLEOTIDE SEQUENCE</scope>
    <source>
        <strain evidence="8">ChiSxjej1B13-11762</strain>
    </source>
</reference>
<dbReference type="SUPFAM" id="SSF55424">
    <property type="entry name" value="FAD/NAD-linked reductases, dimerisation (C-terminal) domain"/>
    <property type="match status" value="1"/>
</dbReference>
<evidence type="ECO:0000256" key="6">
    <source>
        <dbReference type="ARBA" id="ARBA00023284"/>
    </source>
</evidence>
<name>A0A9D1UEA1_9FIRM</name>
<organism evidence="8 9">
    <name type="scientific">Candidatus Dorea gallistercoris</name>
    <dbReference type="NCBI Taxonomy" id="2838542"/>
    <lineage>
        <taxon>Bacteria</taxon>
        <taxon>Bacillati</taxon>
        <taxon>Bacillota</taxon>
        <taxon>Clostridia</taxon>
        <taxon>Lachnospirales</taxon>
        <taxon>Lachnospiraceae</taxon>
        <taxon>Dorea</taxon>
    </lineage>
</organism>
<evidence type="ECO:0000256" key="3">
    <source>
        <dbReference type="ARBA" id="ARBA00022630"/>
    </source>
</evidence>
<accession>A0A9D1UEA1</accession>
<dbReference type="Pfam" id="PF07992">
    <property type="entry name" value="Pyr_redox_2"/>
    <property type="match status" value="1"/>
</dbReference>
<evidence type="ECO:0000256" key="1">
    <source>
        <dbReference type="ARBA" id="ARBA00001974"/>
    </source>
</evidence>
<dbReference type="PROSITE" id="PS50206">
    <property type="entry name" value="RHODANESE_3"/>
    <property type="match status" value="1"/>
</dbReference>
<dbReference type="Gene3D" id="3.50.50.60">
    <property type="entry name" value="FAD/NAD(P)-binding domain"/>
    <property type="match status" value="2"/>
</dbReference>
<dbReference type="Pfam" id="PF02852">
    <property type="entry name" value="Pyr_redox_dim"/>
    <property type="match status" value="1"/>
</dbReference>
<dbReference type="PRINTS" id="PR00368">
    <property type="entry name" value="FADPNR"/>
</dbReference>
<dbReference type="InterPro" id="IPR023753">
    <property type="entry name" value="FAD/NAD-binding_dom"/>
</dbReference>
<keyword evidence="6" id="KW-0676">Redox-active center</keyword>
<dbReference type="PANTHER" id="PTHR43429">
    <property type="entry name" value="PYRIDINE NUCLEOTIDE-DISULFIDE OXIDOREDUCTASE DOMAIN-CONTAINING"/>
    <property type="match status" value="1"/>
</dbReference>
<gene>
    <name evidence="8" type="ORF">H9873_07420</name>
</gene>
<dbReference type="InterPro" id="IPR001763">
    <property type="entry name" value="Rhodanese-like_dom"/>
</dbReference>
<feature type="domain" description="Rhodanese" evidence="7">
    <location>
        <begin position="460"/>
        <end position="541"/>
    </location>
</feature>
<keyword evidence="3" id="KW-0285">Flavoprotein</keyword>